<evidence type="ECO:0000256" key="5">
    <source>
        <dbReference type="ARBA" id="ARBA00005072"/>
    </source>
</evidence>
<dbReference type="EMBL" id="CP051775">
    <property type="protein sequence ID" value="QJE72887.1"/>
    <property type="molecule type" value="Genomic_DNA"/>
</dbReference>
<comment type="cofactor">
    <cofactor evidence="1">
        <name>pyridoxal 5'-phosphate</name>
        <dbReference type="ChEBI" id="CHEBI:597326"/>
    </cofactor>
</comment>
<keyword evidence="10" id="KW-0100">Branched-chain amino acid biosynthesis</keyword>
<evidence type="ECO:0000256" key="10">
    <source>
        <dbReference type="ARBA" id="ARBA00023304"/>
    </source>
</evidence>
<keyword evidence="14" id="KW-0808">Transferase</keyword>
<evidence type="ECO:0000256" key="8">
    <source>
        <dbReference type="ARBA" id="ARBA00014472"/>
    </source>
</evidence>
<evidence type="ECO:0000256" key="11">
    <source>
        <dbReference type="ARBA" id="ARBA00048212"/>
    </source>
</evidence>
<evidence type="ECO:0000256" key="4">
    <source>
        <dbReference type="ARBA" id="ARBA00004931"/>
    </source>
</evidence>
<dbReference type="InterPro" id="IPR043131">
    <property type="entry name" value="BCAT-like_N"/>
</dbReference>
<comment type="similarity">
    <text evidence="6">Belongs to the class-IV pyridoxal-phosphate-dependent aminotransferase family.</text>
</comment>
<dbReference type="PANTHER" id="PTHR42743">
    <property type="entry name" value="AMINO-ACID AMINOTRANSFERASE"/>
    <property type="match status" value="1"/>
</dbReference>
<dbReference type="GO" id="GO:0005829">
    <property type="term" value="C:cytosol"/>
    <property type="evidence" value="ECO:0007669"/>
    <property type="project" value="TreeGrafter"/>
</dbReference>
<keyword evidence="10" id="KW-0028">Amino-acid biosynthesis</keyword>
<name>A0A858R662_9PROT</name>
<dbReference type="InterPro" id="IPR036038">
    <property type="entry name" value="Aminotransferase-like"/>
</dbReference>
<dbReference type="KEGG" id="acru:HHL28_07080"/>
<dbReference type="PANTHER" id="PTHR42743:SF11">
    <property type="entry name" value="AMINODEOXYCHORISMATE LYASE"/>
    <property type="match status" value="1"/>
</dbReference>
<keyword evidence="9" id="KW-0663">Pyridoxal phosphate</keyword>
<dbReference type="FunFam" id="3.20.10.10:FF:000002">
    <property type="entry name" value="D-alanine aminotransferase"/>
    <property type="match status" value="1"/>
</dbReference>
<reference evidence="14" key="1">
    <citation type="submission" date="2020-04" db="EMBL/GenBank/DDBJ databases">
        <title>A desert anoxygenic phototrophic bacterium fixes CO2 using RubisCO under aerobic conditions.</title>
        <authorList>
            <person name="Tang K."/>
        </authorList>
    </citation>
    <scope>NUCLEOTIDE SEQUENCE [LARGE SCALE GENOMIC DNA]</scope>
    <source>
        <strain evidence="14">MIMtkB3</strain>
    </source>
</reference>
<dbReference type="Gene3D" id="3.30.470.10">
    <property type="match status" value="1"/>
</dbReference>
<evidence type="ECO:0000256" key="9">
    <source>
        <dbReference type="ARBA" id="ARBA00022898"/>
    </source>
</evidence>
<comment type="pathway">
    <text evidence="5">Amino-acid biosynthesis; L-leucine biosynthesis; L-leucine from 3-methyl-2-oxobutanoate: step 4/4.</text>
</comment>
<gene>
    <name evidence="14" type="ORF">HHL28_07080</name>
</gene>
<dbReference type="EC" id="2.6.1.42" evidence="7"/>
<dbReference type="CDD" id="cd01558">
    <property type="entry name" value="D-AAT_like"/>
    <property type="match status" value="1"/>
</dbReference>
<dbReference type="Gene3D" id="3.20.10.10">
    <property type="entry name" value="D-amino Acid Aminotransferase, subunit A, domain 2"/>
    <property type="match status" value="1"/>
</dbReference>
<comment type="pathway">
    <text evidence="3">Amino-acid biosynthesis; L-isoleucine biosynthesis; L-isoleucine from 2-oxobutanoate: step 4/4.</text>
</comment>
<evidence type="ECO:0000256" key="12">
    <source>
        <dbReference type="ARBA" id="ARBA00048798"/>
    </source>
</evidence>
<dbReference type="InterPro" id="IPR043132">
    <property type="entry name" value="BCAT-like_C"/>
</dbReference>
<evidence type="ECO:0000256" key="13">
    <source>
        <dbReference type="ARBA" id="ARBA00049229"/>
    </source>
</evidence>
<comment type="pathway">
    <text evidence="4">Amino-acid biosynthesis; L-valine biosynthesis; L-valine from pyruvate: step 4/4.</text>
</comment>
<dbReference type="InterPro" id="IPR001544">
    <property type="entry name" value="Aminotrans_IV"/>
</dbReference>
<dbReference type="InterPro" id="IPR050571">
    <property type="entry name" value="Class-IV_PLP-Dep_Aminotrnsfr"/>
</dbReference>
<dbReference type="GO" id="GO:0004084">
    <property type="term" value="F:branched-chain-amino-acid transaminase activity"/>
    <property type="evidence" value="ECO:0007669"/>
    <property type="project" value="UniProtKB-EC"/>
</dbReference>
<protein>
    <recommendedName>
        <fullName evidence="8">Probable branched-chain-amino-acid aminotransferase</fullName>
        <ecNumber evidence="7">2.6.1.42</ecNumber>
    </recommendedName>
</protein>
<dbReference type="SUPFAM" id="SSF56752">
    <property type="entry name" value="D-aminoacid aminotransferase-like PLP-dependent enzymes"/>
    <property type="match status" value="1"/>
</dbReference>
<keyword evidence="14" id="KW-0032">Aminotransferase</keyword>
<evidence type="ECO:0000256" key="7">
    <source>
        <dbReference type="ARBA" id="ARBA00013053"/>
    </source>
</evidence>
<evidence type="ECO:0000313" key="14">
    <source>
        <dbReference type="EMBL" id="QJE72887.1"/>
    </source>
</evidence>
<evidence type="ECO:0000256" key="6">
    <source>
        <dbReference type="ARBA" id="ARBA00009320"/>
    </source>
</evidence>
<dbReference type="GO" id="GO:0008652">
    <property type="term" value="P:amino acid biosynthetic process"/>
    <property type="evidence" value="ECO:0007669"/>
    <property type="project" value="UniProtKB-ARBA"/>
</dbReference>
<evidence type="ECO:0000256" key="2">
    <source>
        <dbReference type="ARBA" id="ARBA00003109"/>
    </source>
</evidence>
<comment type="catalytic activity">
    <reaction evidence="11">
        <text>L-valine + 2-oxoglutarate = 3-methyl-2-oxobutanoate + L-glutamate</text>
        <dbReference type="Rhea" id="RHEA:24813"/>
        <dbReference type="ChEBI" id="CHEBI:11851"/>
        <dbReference type="ChEBI" id="CHEBI:16810"/>
        <dbReference type="ChEBI" id="CHEBI:29985"/>
        <dbReference type="ChEBI" id="CHEBI:57762"/>
        <dbReference type="EC" id="2.6.1.42"/>
    </reaction>
</comment>
<proteinExistence type="inferred from homology"/>
<evidence type="ECO:0000256" key="1">
    <source>
        <dbReference type="ARBA" id="ARBA00001933"/>
    </source>
</evidence>
<comment type="function">
    <text evidence="2">Acts on leucine, isoleucine and valine.</text>
</comment>
<comment type="catalytic activity">
    <reaction evidence="12">
        <text>L-isoleucine + 2-oxoglutarate = (S)-3-methyl-2-oxopentanoate + L-glutamate</text>
        <dbReference type="Rhea" id="RHEA:24801"/>
        <dbReference type="ChEBI" id="CHEBI:16810"/>
        <dbReference type="ChEBI" id="CHEBI:29985"/>
        <dbReference type="ChEBI" id="CHEBI:35146"/>
        <dbReference type="ChEBI" id="CHEBI:58045"/>
        <dbReference type="EC" id="2.6.1.42"/>
    </reaction>
</comment>
<accession>A0A858R662</accession>
<dbReference type="Pfam" id="PF01063">
    <property type="entry name" value="Aminotran_4"/>
    <property type="match status" value="1"/>
</dbReference>
<comment type="catalytic activity">
    <reaction evidence="13">
        <text>L-leucine + 2-oxoglutarate = 4-methyl-2-oxopentanoate + L-glutamate</text>
        <dbReference type="Rhea" id="RHEA:18321"/>
        <dbReference type="ChEBI" id="CHEBI:16810"/>
        <dbReference type="ChEBI" id="CHEBI:17865"/>
        <dbReference type="ChEBI" id="CHEBI:29985"/>
        <dbReference type="ChEBI" id="CHEBI:57427"/>
        <dbReference type="EC" id="2.6.1.42"/>
    </reaction>
</comment>
<sequence length="289" mass="31511">MPRIAYVNGRYVPHGEASVHVEDRGFQFADGVYEVVTVVGGKLADEEGHLARLGRSLGELQIPWPVKPAVLKVIMREVVRRNGAQNALLYIQVNRGVAPRDFRFPANPRPSLVLTCRRTKFQTARQLAEGVPCVTVPDIRWLRRDIKSVALLAQVLAKQKAVEAGAFEAWQVDPDGTVTEGSSSNAWIVTADGVLVTRPASNLILNGITRQSILRLAGELGIPFEERPFTVEEAYAAREAFISSASTFALPVTRLDGRSIGDGTPGPLCRKLRQAYMEYVGSPDPVGAA</sequence>
<keyword evidence="15" id="KW-1185">Reference proteome</keyword>
<evidence type="ECO:0000256" key="3">
    <source>
        <dbReference type="ARBA" id="ARBA00004824"/>
    </source>
</evidence>
<evidence type="ECO:0000313" key="15">
    <source>
        <dbReference type="Proteomes" id="UP000501891"/>
    </source>
</evidence>
<dbReference type="NCBIfam" id="NF005209">
    <property type="entry name" value="PRK06680.1"/>
    <property type="match status" value="1"/>
</dbReference>
<dbReference type="GO" id="GO:0009082">
    <property type="term" value="P:branched-chain amino acid biosynthetic process"/>
    <property type="evidence" value="ECO:0007669"/>
    <property type="project" value="UniProtKB-KW"/>
</dbReference>
<dbReference type="AlphaFoldDB" id="A0A858R662"/>
<organism evidence="14 15">
    <name type="scientific">Aerophototrophica crusticola</name>
    <dbReference type="NCBI Taxonomy" id="1709002"/>
    <lineage>
        <taxon>Bacteria</taxon>
        <taxon>Pseudomonadati</taxon>
        <taxon>Pseudomonadota</taxon>
        <taxon>Alphaproteobacteria</taxon>
        <taxon>Rhodospirillales</taxon>
        <taxon>Rhodospirillaceae</taxon>
        <taxon>Aerophototrophica</taxon>
    </lineage>
</organism>
<dbReference type="Proteomes" id="UP000501891">
    <property type="component" value="Chromosome"/>
</dbReference>